<comment type="similarity">
    <text evidence="6">Belongs to the ThrE exporter (TC 2.A.79) family.</text>
</comment>
<reference evidence="9 10" key="2">
    <citation type="submission" date="2016-08" db="EMBL/GenBank/DDBJ databases">
        <title>Orenia metallireducens sp. nov. strain Z6, a Novel Metal-reducing Firmicute from the Deep Subsurface.</title>
        <authorList>
            <person name="Maxim B.I."/>
            <person name="Kenneth K."/>
            <person name="Flynn T.M."/>
            <person name="Oloughlin E.J."/>
            <person name="Locke R.A."/>
            <person name="Weber J.R."/>
            <person name="Egan S.M."/>
            <person name="Mackie R.I."/>
            <person name="Cann I.K."/>
        </authorList>
    </citation>
    <scope>NUCLEOTIDE SEQUENCE [LARGE SCALE GENOMIC DNA]</scope>
    <source>
        <strain evidence="9 10">Z6</strain>
    </source>
</reference>
<dbReference type="OrthoDB" id="9813917at2"/>
<evidence type="ECO:0000313" key="9">
    <source>
        <dbReference type="EMBL" id="OCL27357.1"/>
    </source>
</evidence>
<evidence type="ECO:0000256" key="1">
    <source>
        <dbReference type="ARBA" id="ARBA00004651"/>
    </source>
</evidence>
<protein>
    <recommendedName>
        <fullName evidence="8">Threonine/serine exporter-like N-terminal domain-containing protein</fullName>
    </recommendedName>
</protein>
<reference evidence="10" key="1">
    <citation type="submission" date="2016-07" db="EMBL/GenBank/DDBJ databases">
        <authorList>
            <person name="Florea S."/>
            <person name="Webb J.S."/>
            <person name="Jaromczyk J."/>
            <person name="Schardl C.L."/>
        </authorList>
    </citation>
    <scope>NUCLEOTIDE SEQUENCE [LARGE SCALE GENOMIC DNA]</scope>
    <source>
        <strain evidence="10">Z6</strain>
    </source>
</reference>
<feature type="transmembrane region" description="Helical" evidence="7">
    <location>
        <begin position="192"/>
        <end position="210"/>
    </location>
</feature>
<dbReference type="InterPro" id="IPR050539">
    <property type="entry name" value="ThrE_Dicarb/AminoAcid_Exp"/>
</dbReference>
<comment type="subcellular location">
    <subcellularLocation>
        <location evidence="1">Cell membrane</location>
        <topology evidence="1">Multi-pass membrane protein</topology>
    </subcellularLocation>
</comment>
<evidence type="ECO:0000256" key="7">
    <source>
        <dbReference type="SAM" id="Phobius"/>
    </source>
</evidence>
<feature type="transmembrane region" description="Helical" evidence="7">
    <location>
        <begin position="121"/>
        <end position="147"/>
    </location>
</feature>
<feature type="transmembrane region" description="Helical" evidence="7">
    <location>
        <begin position="230"/>
        <end position="251"/>
    </location>
</feature>
<feature type="domain" description="Threonine/serine exporter-like N-terminal" evidence="8">
    <location>
        <begin position="10"/>
        <end position="248"/>
    </location>
</feature>
<keyword evidence="4 7" id="KW-1133">Transmembrane helix</keyword>
<evidence type="ECO:0000313" key="10">
    <source>
        <dbReference type="Proteomes" id="UP000093514"/>
    </source>
</evidence>
<keyword evidence="5 7" id="KW-0472">Membrane</keyword>
<proteinExistence type="inferred from homology"/>
<dbReference type="PANTHER" id="PTHR34390:SF2">
    <property type="entry name" value="SUCCINATE TRANSPORTER SUBUNIT YJJP-RELATED"/>
    <property type="match status" value="1"/>
</dbReference>
<dbReference type="AlphaFoldDB" id="A0A1C0AAP4"/>
<comment type="caution">
    <text evidence="9">The sequence shown here is derived from an EMBL/GenBank/DDBJ whole genome shotgun (WGS) entry which is preliminary data.</text>
</comment>
<evidence type="ECO:0000256" key="6">
    <source>
        <dbReference type="ARBA" id="ARBA00034125"/>
    </source>
</evidence>
<dbReference type="Proteomes" id="UP000093514">
    <property type="component" value="Unassembled WGS sequence"/>
</dbReference>
<keyword evidence="10" id="KW-1185">Reference proteome</keyword>
<evidence type="ECO:0000256" key="5">
    <source>
        <dbReference type="ARBA" id="ARBA00023136"/>
    </source>
</evidence>
<dbReference type="Pfam" id="PF06738">
    <property type="entry name" value="ThrE"/>
    <property type="match status" value="1"/>
</dbReference>
<keyword evidence="2" id="KW-1003">Cell membrane</keyword>
<evidence type="ECO:0000256" key="4">
    <source>
        <dbReference type="ARBA" id="ARBA00022989"/>
    </source>
</evidence>
<dbReference type="InterPro" id="IPR010619">
    <property type="entry name" value="ThrE-like_N"/>
</dbReference>
<dbReference type="GO" id="GO:0005886">
    <property type="term" value="C:plasma membrane"/>
    <property type="evidence" value="ECO:0007669"/>
    <property type="project" value="UniProtKB-SubCell"/>
</dbReference>
<dbReference type="EMBL" id="LWDV01000008">
    <property type="protein sequence ID" value="OCL27357.1"/>
    <property type="molecule type" value="Genomic_DNA"/>
</dbReference>
<organism evidence="9 10">
    <name type="scientific">Orenia metallireducens</name>
    <dbReference type="NCBI Taxonomy" id="1413210"/>
    <lineage>
        <taxon>Bacteria</taxon>
        <taxon>Bacillati</taxon>
        <taxon>Bacillota</taxon>
        <taxon>Clostridia</taxon>
        <taxon>Halanaerobiales</taxon>
        <taxon>Halobacteroidaceae</taxon>
        <taxon>Orenia</taxon>
    </lineage>
</organism>
<accession>A0A1C0AAP4</accession>
<dbReference type="RefSeq" id="WP_068717155.1">
    <property type="nucleotide sequence ID" value="NZ_LWDV01000008.1"/>
</dbReference>
<dbReference type="GO" id="GO:0015744">
    <property type="term" value="P:succinate transport"/>
    <property type="evidence" value="ECO:0007669"/>
    <property type="project" value="TreeGrafter"/>
</dbReference>
<dbReference type="PANTHER" id="PTHR34390">
    <property type="entry name" value="UPF0442 PROTEIN YJJB-RELATED"/>
    <property type="match status" value="1"/>
</dbReference>
<feature type="transmembrane region" description="Helical" evidence="7">
    <location>
        <begin position="167"/>
        <end position="185"/>
    </location>
</feature>
<name>A0A1C0AAP4_9FIRM</name>
<sequence>MIAPKQILNIAAYAGNIILSNGGEIYRTEDTMNRICHAYGIKYVDSLVTPTGIFISIDDGQGSSETIVKRIHKRRINLTKISQVNSFSRNLQAKTLTYQEAMAELRAINEGKPKTKLKFGLLFISFGVSMNVILMRASYINIIPSILASLGAQIVIKKMGFLGDINFIPEIVAGFIGGIISLFCYKHGLGDNLGIITVSAILPFVPGVALTNSIRDAISGDLISATSRGIEATLIAISLAVGAALSLGVLYR</sequence>
<evidence type="ECO:0000256" key="3">
    <source>
        <dbReference type="ARBA" id="ARBA00022692"/>
    </source>
</evidence>
<evidence type="ECO:0000256" key="2">
    <source>
        <dbReference type="ARBA" id="ARBA00022475"/>
    </source>
</evidence>
<dbReference type="GO" id="GO:0022857">
    <property type="term" value="F:transmembrane transporter activity"/>
    <property type="evidence" value="ECO:0007669"/>
    <property type="project" value="InterPro"/>
</dbReference>
<gene>
    <name evidence="9" type="ORF">U472_07815</name>
</gene>
<keyword evidence="3 7" id="KW-0812">Transmembrane</keyword>
<evidence type="ECO:0000259" key="8">
    <source>
        <dbReference type="Pfam" id="PF06738"/>
    </source>
</evidence>